<evidence type="ECO:0000313" key="2">
    <source>
        <dbReference type="Proteomes" id="UP000000763"/>
    </source>
</evidence>
<protein>
    <submittedName>
        <fullName evidence="1">Uncharacterized protein</fullName>
    </submittedName>
</protein>
<dbReference type="AlphaFoldDB" id="Q6K380"/>
<proteinExistence type="predicted"/>
<organism evidence="1 2">
    <name type="scientific">Oryza sativa subsp. japonica</name>
    <name type="common">Rice</name>
    <dbReference type="NCBI Taxonomy" id="39947"/>
    <lineage>
        <taxon>Eukaryota</taxon>
        <taxon>Viridiplantae</taxon>
        <taxon>Streptophyta</taxon>
        <taxon>Embryophyta</taxon>
        <taxon>Tracheophyta</taxon>
        <taxon>Spermatophyta</taxon>
        <taxon>Magnoliopsida</taxon>
        <taxon>Liliopsida</taxon>
        <taxon>Poales</taxon>
        <taxon>Poaceae</taxon>
        <taxon>BOP clade</taxon>
        <taxon>Oryzoideae</taxon>
        <taxon>Oryzeae</taxon>
        <taxon>Oryzinae</taxon>
        <taxon>Oryza</taxon>
        <taxon>Oryza sativa</taxon>
    </lineage>
</organism>
<gene>
    <name evidence="1" type="primary">OSJNBa0025H18.22</name>
</gene>
<sequence length="52" mass="5670">MARTAAEKAMIWQPRGIDAGGGARVEAVRVLRATASSGEGSKRKRRGRRLYL</sequence>
<reference evidence="2" key="2">
    <citation type="journal article" date="2008" name="Nucleic Acids Res.">
        <title>The rice annotation project database (RAP-DB): 2008 update.</title>
        <authorList>
            <consortium name="The rice annotation project (RAP)"/>
        </authorList>
    </citation>
    <scope>GENOME REANNOTATION</scope>
    <source>
        <strain evidence="2">cv. Nipponbare</strain>
    </source>
</reference>
<accession>Q6K380</accession>
<evidence type="ECO:0000313" key="1">
    <source>
        <dbReference type="EMBL" id="BAD22438.1"/>
    </source>
</evidence>
<dbReference type="EMBL" id="AP005725">
    <property type="protein sequence ID" value="BAD22438.1"/>
    <property type="molecule type" value="Genomic_DNA"/>
</dbReference>
<name>Q6K380_ORYSJ</name>
<dbReference type="Proteomes" id="UP000000763">
    <property type="component" value="Chromosome 9"/>
</dbReference>
<reference evidence="2" key="1">
    <citation type="journal article" date="2005" name="Nature">
        <title>The map-based sequence of the rice genome.</title>
        <authorList>
            <consortium name="International rice genome sequencing project (IRGSP)"/>
            <person name="Matsumoto T."/>
            <person name="Wu J."/>
            <person name="Kanamori H."/>
            <person name="Katayose Y."/>
            <person name="Fujisawa M."/>
            <person name="Namiki N."/>
            <person name="Mizuno H."/>
            <person name="Yamamoto K."/>
            <person name="Antonio B.A."/>
            <person name="Baba T."/>
            <person name="Sakata K."/>
            <person name="Nagamura Y."/>
            <person name="Aoki H."/>
            <person name="Arikawa K."/>
            <person name="Arita K."/>
            <person name="Bito T."/>
            <person name="Chiden Y."/>
            <person name="Fujitsuka N."/>
            <person name="Fukunaka R."/>
            <person name="Hamada M."/>
            <person name="Harada C."/>
            <person name="Hayashi A."/>
            <person name="Hijishita S."/>
            <person name="Honda M."/>
            <person name="Hosokawa S."/>
            <person name="Ichikawa Y."/>
            <person name="Idonuma A."/>
            <person name="Iijima M."/>
            <person name="Ikeda M."/>
            <person name="Ikeno M."/>
            <person name="Ito K."/>
            <person name="Ito S."/>
            <person name="Ito T."/>
            <person name="Ito Y."/>
            <person name="Ito Y."/>
            <person name="Iwabuchi A."/>
            <person name="Kamiya K."/>
            <person name="Karasawa W."/>
            <person name="Kurita K."/>
            <person name="Katagiri S."/>
            <person name="Kikuta A."/>
            <person name="Kobayashi H."/>
            <person name="Kobayashi N."/>
            <person name="Machita K."/>
            <person name="Maehara T."/>
            <person name="Masukawa M."/>
            <person name="Mizubayashi T."/>
            <person name="Mukai Y."/>
            <person name="Nagasaki H."/>
            <person name="Nagata Y."/>
            <person name="Naito S."/>
            <person name="Nakashima M."/>
            <person name="Nakama Y."/>
            <person name="Nakamichi Y."/>
            <person name="Nakamura M."/>
            <person name="Meguro A."/>
            <person name="Negishi M."/>
            <person name="Ohta I."/>
            <person name="Ohta T."/>
            <person name="Okamoto M."/>
            <person name="Ono N."/>
            <person name="Saji S."/>
            <person name="Sakaguchi M."/>
            <person name="Sakai K."/>
            <person name="Shibata M."/>
            <person name="Shimokawa T."/>
            <person name="Song J."/>
            <person name="Takazaki Y."/>
            <person name="Terasawa K."/>
            <person name="Tsugane M."/>
            <person name="Tsuji K."/>
            <person name="Ueda S."/>
            <person name="Waki K."/>
            <person name="Yamagata H."/>
            <person name="Yamamoto M."/>
            <person name="Yamamoto S."/>
            <person name="Yamane H."/>
            <person name="Yoshiki S."/>
            <person name="Yoshihara R."/>
            <person name="Yukawa K."/>
            <person name="Zhong H."/>
            <person name="Yano M."/>
            <person name="Yuan Q."/>
            <person name="Ouyang S."/>
            <person name="Liu J."/>
            <person name="Jones K.M."/>
            <person name="Gansberger K."/>
            <person name="Moffat K."/>
            <person name="Hill J."/>
            <person name="Bera J."/>
            <person name="Fadrosh D."/>
            <person name="Jin S."/>
            <person name="Johri S."/>
            <person name="Kim M."/>
            <person name="Overton L."/>
            <person name="Reardon M."/>
            <person name="Tsitrin T."/>
            <person name="Vuong H."/>
            <person name="Weaver B."/>
            <person name="Ciecko A."/>
            <person name="Tallon L."/>
            <person name="Jackson J."/>
            <person name="Pai G."/>
            <person name="Aken S.V."/>
            <person name="Utterback T."/>
            <person name="Reidmuller S."/>
            <person name="Feldblyum T."/>
            <person name="Hsiao J."/>
            <person name="Zismann V."/>
            <person name="Iobst S."/>
            <person name="de Vazeille A.R."/>
            <person name="Buell C.R."/>
            <person name="Ying K."/>
            <person name="Li Y."/>
            <person name="Lu T."/>
            <person name="Huang Y."/>
            <person name="Zhao Q."/>
            <person name="Feng Q."/>
            <person name="Zhang L."/>
            <person name="Zhu J."/>
            <person name="Weng Q."/>
            <person name="Mu J."/>
            <person name="Lu Y."/>
            <person name="Fan D."/>
            <person name="Liu Y."/>
            <person name="Guan J."/>
            <person name="Zhang Y."/>
            <person name="Yu S."/>
            <person name="Liu X."/>
            <person name="Zhang Y."/>
            <person name="Hong G."/>
            <person name="Han B."/>
            <person name="Choisne N."/>
            <person name="Demange N."/>
            <person name="Orjeda G."/>
            <person name="Samain S."/>
            <person name="Cattolico L."/>
            <person name="Pelletier E."/>
            <person name="Couloux A."/>
            <person name="Segurens B."/>
            <person name="Wincker P."/>
            <person name="D'Hont A."/>
            <person name="Scarpelli C."/>
            <person name="Weissenbach J."/>
            <person name="Salanoubat M."/>
            <person name="Quetier F."/>
            <person name="Yu Y."/>
            <person name="Kim H.R."/>
            <person name="Rambo T."/>
            <person name="Currie J."/>
            <person name="Collura K."/>
            <person name="Luo M."/>
            <person name="Yang T."/>
            <person name="Ammiraju J.S.S."/>
            <person name="Engler F."/>
            <person name="Soderlund C."/>
            <person name="Wing R.A."/>
            <person name="Palmer L.E."/>
            <person name="de la Bastide M."/>
            <person name="Spiegel L."/>
            <person name="Nascimento L."/>
            <person name="Zutavern T."/>
            <person name="O'Shaughnessy A."/>
            <person name="Dike S."/>
            <person name="Dedhia N."/>
            <person name="Preston R."/>
            <person name="Balija V."/>
            <person name="McCombie W.R."/>
            <person name="Chow T."/>
            <person name="Chen H."/>
            <person name="Chung M."/>
            <person name="Chen C."/>
            <person name="Shaw J."/>
            <person name="Wu H."/>
            <person name="Hsiao K."/>
            <person name="Chao Y."/>
            <person name="Chu M."/>
            <person name="Cheng C."/>
            <person name="Hour A."/>
            <person name="Lee P."/>
            <person name="Lin S."/>
            <person name="Lin Y."/>
            <person name="Liou J."/>
            <person name="Liu S."/>
            <person name="Hsing Y."/>
            <person name="Raghuvanshi S."/>
            <person name="Mohanty A."/>
            <person name="Bharti A.K."/>
            <person name="Gaur A."/>
            <person name="Gupta V."/>
            <person name="Kumar D."/>
            <person name="Ravi V."/>
            <person name="Vij S."/>
            <person name="Kapur A."/>
            <person name="Khurana P."/>
            <person name="Khurana P."/>
            <person name="Khurana J.P."/>
            <person name="Tyagi A.K."/>
            <person name="Gaikwad K."/>
            <person name="Singh A."/>
            <person name="Dalal V."/>
            <person name="Srivastava S."/>
            <person name="Dixit A."/>
            <person name="Pal A.K."/>
            <person name="Ghazi I.A."/>
            <person name="Yadav M."/>
            <person name="Pandit A."/>
            <person name="Bhargava A."/>
            <person name="Sureshbabu K."/>
            <person name="Batra K."/>
            <person name="Sharma T.R."/>
            <person name="Mohapatra T."/>
            <person name="Singh N.K."/>
            <person name="Messing J."/>
            <person name="Nelson A.B."/>
            <person name="Fuks G."/>
            <person name="Kavchok S."/>
            <person name="Keizer G."/>
            <person name="Linton E."/>
            <person name="Llaca V."/>
            <person name="Song R."/>
            <person name="Tanyolac B."/>
            <person name="Young S."/>
            <person name="Ho-Il K."/>
            <person name="Hahn J.H."/>
            <person name="Sangsakoo G."/>
            <person name="Vanavichit A."/>
            <person name="de Mattos Luiz.A.T."/>
            <person name="Zimmer P.D."/>
            <person name="Malone G."/>
            <person name="Dellagostin O."/>
            <person name="de Oliveira A.C."/>
            <person name="Bevan M."/>
            <person name="Bancroft I."/>
            <person name="Minx P."/>
            <person name="Cordum H."/>
            <person name="Wilson R."/>
            <person name="Cheng Z."/>
            <person name="Jin W."/>
            <person name="Jiang J."/>
            <person name="Leong S.A."/>
            <person name="Iwama H."/>
            <person name="Gojobori T."/>
            <person name="Itoh T."/>
            <person name="Niimura Y."/>
            <person name="Fujii Y."/>
            <person name="Habara T."/>
            <person name="Sakai H."/>
            <person name="Sato Y."/>
            <person name="Wilson G."/>
            <person name="Kumar K."/>
            <person name="McCouch S."/>
            <person name="Juretic N."/>
            <person name="Hoen D."/>
            <person name="Wright S."/>
            <person name="Bruskiewich R."/>
            <person name="Bureau T."/>
            <person name="Miyao A."/>
            <person name="Hirochika H."/>
            <person name="Nishikawa T."/>
            <person name="Kadowaki K."/>
            <person name="Sugiura M."/>
            <person name="Burr B."/>
            <person name="Sasaki T."/>
        </authorList>
    </citation>
    <scope>NUCLEOTIDE SEQUENCE [LARGE SCALE GENOMIC DNA]</scope>
    <source>
        <strain evidence="2">cv. Nipponbare</strain>
    </source>
</reference>